<dbReference type="SUPFAM" id="SSF47413">
    <property type="entry name" value="lambda repressor-like DNA-binding domains"/>
    <property type="match status" value="1"/>
</dbReference>
<reference evidence="2" key="1">
    <citation type="submission" date="2020-01" db="EMBL/GenBank/DDBJ databases">
        <authorList>
            <person name="Rat A."/>
        </authorList>
    </citation>
    <scope>NUCLEOTIDE SEQUENCE</scope>
    <source>
        <strain evidence="2">LMG 31231</strain>
    </source>
</reference>
<organism evidence="2 3">
    <name type="scientific">Neoroseomonas soli</name>
    <dbReference type="NCBI Taxonomy" id="1081025"/>
    <lineage>
        <taxon>Bacteria</taxon>
        <taxon>Pseudomonadati</taxon>
        <taxon>Pseudomonadota</taxon>
        <taxon>Alphaproteobacteria</taxon>
        <taxon>Acetobacterales</taxon>
        <taxon>Acetobacteraceae</taxon>
        <taxon>Neoroseomonas</taxon>
    </lineage>
</organism>
<dbReference type="RefSeq" id="WP_211860677.1">
    <property type="nucleotide sequence ID" value="NZ_JAAEDM010000006.1"/>
</dbReference>
<proteinExistence type="predicted"/>
<sequence>MTPFGARLRELRAQRGVTLKELATALQVSTAYLSALEHGRRGRPSPGLVHQVNEFFGLIWDDAEELARLARQSHPRVVLDTSGLAPEITDFANRLAKDVRSLTPETVARLNAVLDSRPKAKR</sequence>
<dbReference type="InterPro" id="IPR001387">
    <property type="entry name" value="Cro/C1-type_HTH"/>
</dbReference>
<dbReference type="EMBL" id="JAAEDM010000006">
    <property type="protein sequence ID" value="MBR0670300.1"/>
    <property type="molecule type" value="Genomic_DNA"/>
</dbReference>
<evidence type="ECO:0000259" key="1">
    <source>
        <dbReference type="PROSITE" id="PS50943"/>
    </source>
</evidence>
<gene>
    <name evidence="2" type="ORF">GXW76_03870</name>
</gene>
<dbReference type="AlphaFoldDB" id="A0A9X9WT21"/>
<dbReference type="Gene3D" id="1.10.260.40">
    <property type="entry name" value="lambda repressor-like DNA-binding domains"/>
    <property type="match status" value="1"/>
</dbReference>
<comment type="caution">
    <text evidence="2">The sequence shown here is derived from an EMBL/GenBank/DDBJ whole genome shotgun (WGS) entry which is preliminary data.</text>
</comment>
<dbReference type="PROSITE" id="PS50943">
    <property type="entry name" value="HTH_CROC1"/>
    <property type="match status" value="1"/>
</dbReference>
<accession>A0A9X9WT21</accession>
<dbReference type="InterPro" id="IPR010982">
    <property type="entry name" value="Lambda_DNA-bd_dom_sf"/>
</dbReference>
<dbReference type="Proteomes" id="UP001138751">
    <property type="component" value="Unassembled WGS sequence"/>
</dbReference>
<reference evidence="2" key="2">
    <citation type="journal article" date="2021" name="Syst. Appl. Microbiol.">
        <title>Roseomonas hellenica sp. nov., isolated from roots of wild-growing Alkanna tinctoria.</title>
        <authorList>
            <person name="Rat A."/>
            <person name="Naranjo H.D."/>
            <person name="Lebbe L."/>
            <person name="Cnockaert M."/>
            <person name="Krigas N."/>
            <person name="Grigoriadou K."/>
            <person name="Maloupa E."/>
            <person name="Willems A."/>
        </authorList>
    </citation>
    <scope>NUCLEOTIDE SEQUENCE</scope>
    <source>
        <strain evidence="2">LMG 31231</strain>
    </source>
</reference>
<evidence type="ECO:0000313" key="3">
    <source>
        <dbReference type="Proteomes" id="UP001138751"/>
    </source>
</evidence>
<evidence type="ECO:0000313" key="2">
    <source>
        <dbReference type="EMBL" id="MBR0670300.1"/>
    </source>
</evidence>
<feature type="domain" description="HTH cro/C1-type" evidence="1">
    <location>
        <begin position="8"/>
        <end position="66"/>
    </location>
</feature>
<name>A0A9X9WT21_9PROT</name>
<dbReference type="GO" id="GO:0003677">
    <property type="term" value="F:DNA binding"/>
    <property type="evidence" value="ECO:0007669"/>
    <property type="project" value="InterPro"/>
</dbReference>
<dbReference type="SMART" id="SM00530">
    <property type="entry name" value="HTH_XRE"/>
    <property type="match status" value="1"/>
</dbReference>
<dbReference type="Pfam" id="PF13560">
    <property type="entry name" value="HTH_31"/>
    <property type="match status" value="1"/>
</dbReference>
<protein>
    <submittedName>
        <fullName evidence="2">Helix-turn-helix transcriptional regulator</fullName>
    </submittedName>
</protein>
<dbReference type="CDD" id="cd00093">
    <property type="entry name" value="HTH_XRE"/>
    <property type="match status" value="1"/>
</dbReference>
<keyword evidence="3" id="KW-1185">Reference proteome</keyword>